<keyword evidence="2" id="KW-0812">Transmembrane</keyword>
<feature type="transmembrane region" description="Helical" evidence="2">
    <location>
        <begin position="967"/>
        <end position="988"/>
    </location>
</feature>
<feature type="transmembrane region" description="Helical" evidence="2">
    <location>
        <begin position="936"/>
        <end position="955"/>
    </location>
</feature>
<feature type="region of interest" description="Disordered" evidence="1">
    <location>
        <begin position="1"/>
        <end position="38"/>
    </location>
</feature>
<dbReference type="OrthoDB" id="5027419at2"/>
<feature type="transmembrane region" description="Helical" evidence="2">
    <location>
        <begin position="900"/>
        <end position="920"/>
    </location>
</feature>
<dbReference type="Proteomes" id="UP000293519">
    <property type="component" value="Unassembled WGS sequence"/>
</dbReference>
<sequence length="999" mass="107393">MTDAGRDETTSDVTGADLTGTDLTDPATPPAGSVTVDPPRHTPLWAALSAFLLSLEGWLRSHGGEPLRYTIRGFWMLVAAIGIFLLVGPVINKPMTLDDILSSADTATDRWIARDLAVEYTVDIADDGTLVTRVEERITAFFPDDVDASGIERLLVTQYQGNELNPSDIEATLNGEPLEPRAVETPTELTLTLDAGERLTGDHEFVLRYTLQHLAADAIDEASGEPVQLLEWDVLGPNFGSAFTNFSMRLDLSDALTDNLVRDPRGGLAWTLLAASSWLEPEPDSPAGRSVYELTNDQNIPPNANAWFTVVLEPGTVELPPPSTWFWVQTWGPLAPLVLLALTLLFAIAARAVAWSDARGRPWYVAQSEPPDDVSVRLAARILRSRRGLELAEKLEHHATLRRRTPAATRRASLEHVGHAARRAGRLGDLPRALRRYASLTLAESREQYARGLRRIPHGFVRDAFIWAPIALTIVQWGVVRQLSYQVPLAVVWWPAAFVAGSTVLAAIIVALAYTAHPLTTEGAVLRQHLQGVHLYAERTQLFARTPLRDPALAHAVLLTDARDAGSAIAEQVEAELGHDRDPSAWRTPDFLTAPRLAVRALALLALVGTALTVTLIPSPSIAGNDYAAYTYDFGTYGTEIESFEADAVLTRSDDGRAVIAVTETVGLLMDGNTSQPGQVIRQWADRVTGQSLGLTIGDVRLDGRDVSHVVEREGDTQLVRTTMAEPLDGEHTLTVEYTLASAAVAAVRGQNGETVDRVHWVALLDGWRSRFGGDDRVVEPFTFSMTADPALLDDAIVAGWDYRDPDTADRADDWMIDAYPFGEVPVDLADGAYTERVEPAGGGLETYTLSLGTDADGGTPWAVDRPYSGVLLDFPAGTFTGPDEGALRAQTLAEVTPPAVAIGIGVLGLALGGLCAVGAPRRPSGDVAEGLARDVLRWLAPALGVSAVVLFVWITLELPADDPRLAISGIGALAGIAGGWLALAVGWRGPRKAAGATA</sequence>
<keyword evidence="4" id="KW-1185">Reference proteome</keyword>
<feature type="transmembrane region" description="Helical" evidence="2">
    <location>
        <begin position="492"/>
        <end position="514"/>
    </location>
</feature>
<gene>
    <name evidence="3" type="ORF">EV141_1465</name>
</gene>
<feature type="transmembrane region" description="Helical" evidence="2">
    <location>
        <begin position="460"/>
        <end position="480"/>
    </location>
</feature>
<feature type="transmembrane region" description="Helical" evidence="2">
    <location>
        <begin position="331"/>
        <end position="354"/>
    </location>
</feature>
<proteinExistence type="predicted"/>
<keyword evidence="2" id="KW-1133">Transmembrane helix</keyword>
<comment type="caution">
    <text evidence="3">The sequence shown here is derived from an EMBL/GenBank/DDBJ whole genome shotgun (WGS) entry which is preliminary data.</text>
</comment>
<keyword evidence="2" id="KW-0472">Membrane</keyword>
<evidence type="ECO:0000313" key="4">
    <source>
        <dbReference type="Proteomes" id="UP000293519"/>
    </source>
</evidence>
<evidence type="ECO:0000313" key="3">
    <source>
        <dbReference type="EMBL" id="RZS57745.1"/>
    </source>
</evidence>
<name>A0A4Q7LSE2_9MICO</name>
<organism evidence="3 4">
    <name type="scientific">Microcella putealis</name>
    <dbReference type="NCBI Taxonomy" id="337005"/>
    <lineage>
        <taxon>Bacteria</taxon>
        <taxon>Bacillati</taxon>
        <taxon>Actinomycetota</taxon>
        <taxon>Actinomycetes</taxon>
        <taxon>Micrococcales</taxon>
        <taxon>Microbacteriaceae</taxon>
        <taxon>Microcella</taxon>
    </lineage>
</organism>
<feature type="transmembrane region" description="Helical" evidence="2">
    <location>
        <begin position="71"/>
        <end position="91"/>
    </location>
</feature>
<evidence type="ECO:0000256" key="2">
    <source>
        <dbReference type="SAM" id="Phobius"/>
    </source>
</evidence>
<dbReference type="AlphaFoldDB" id="A0A4Q7LSE2"/>
<feature type="compositionally biased region" description="Low complexity" evidence="1">
    <location>
        <begin position="14"/>
        <end position="32"/>
    </location>
</feature>
<reference evidence="3 4" key="1">
    <citation type="journal article" date="2015" name="Stand. Genomic Sci.">
        <title>Genomic Encyclopedia of Bacterial and Archaeal Type Strains, Phase III: the genomes of soil and plant-associated and newly described type strains.</title>
        <authorList>
            <person name="Whitman W.B."/>
            <person name="Woyke T."/>
            <person name="Klenk H.P."/>
            <person name="Zhou Y."/>
            <person name="Lilburn T.G."/>
            <person name="Beck B.J."/>
            <person name="De Vos P."/>
            <person name="Vandamme P."/>
            <person name="Eisen J.A."/>
            <person name="Garrity G."/>
            <person name="Hugenholtz P."/>
            <person name="Kyrpides N.C."/>
        </authorList>
    </citation>
    <scope>NUCLEOTIDE SEQUENCE [LARGE SCALE GENOMIC DNA]</scope>
    <source>
        <strain evidence="3 4">CV2</strain>
    </source>
</reference>
<dbReference type="EMBL" id="SGWW01000002">
    <property type="protein sequence ID" value="RZS57745.1"/>
    <property type="molecule type" value="Genomic_DNA"/>
</dbReference>
<protein>
    <submittedName>
        <fullName evidence="3">Uncharacterized protein</fullName>
    </submittedName>
</protein>
<dbReference type="RefSeq" id="WP_130485273.1">
    <property type="nucleotide sequence ID" value="NZ_SGWW01000002.1"/>
</dbReference>
<evidence type="ECO:0000256" key="1">
    <source>
        <dbReference type="SAM" id="MobiDB-lite"/>
    </source>
</evidence>
<accession>A0A4Q7LSE2</accession>
<feature type="transmembrane region" description="Helical" evidence="2">
    <location>
        <begin position="597"/>
        <end position="617"/>
    </location>
</feature>